<dbReference type="InterPro" id="IPR002818">
    <property type="entry name" value="DJ-1/PfpI"/>
</dbReference>
<dbReference type="InterPro" id="IPR009057">
    <property type="entry name" value="Homeodomain-like_sf"/>
</dbReference>
<comment type="caution">
    <text evidence="5">The sequence shown here is derived from an EMBL/GenBank/DDBJ whole genome shotgun (WGS) entry which is preliminary data.</text>
</comment>
<dbReference type="Pfam" id="PF12833">
    <property type="entry name" value="HTH_18"/>
    <property type="match status" value="1"/>
</dbReference>
<evidence type="ECO:0000256" key="1">
    <source>
        <dbReference type="ARBA" id="ARBA00023015"/>
    </source>
</evidence>
<proteinExistence type="predicted"/>
<name>A0AAW9CZ83_BURTH</name>
<keyword evidence="2" id="KW-0238">DNA-binding</keyword>
<dbReference type="PANTHER" id="PTHR43130:SF3">
    <property type="entry name" value="HTH-TYPE TRANSCRIPTIONAL REGULATOR RV1931C"/>
    <property type="match status" value="1"/>
</dbReference>
<dbReference type="SMART" id="SM00342">
    <property type="entry name" value="HTH_ARAC"/>
    <property type="match status" value="1"/>
</dbReference>
<dbReference type="Gene3D" id="3.40.50.880">
    <property type="match status" value="1"/>
</dbReference>
<accession>A0AAW9CZ83</accession>
<protein>
    <submittedName>
        <fullName evidence="5">Amidotransferase family protein</fullName>
    </submittedName>
</protein>
<sequence length="316" mass="34194">MHSVGVLVLNGVVPFDLGVACDTFARVRVRVPNVDAPYRVRVCGERRRARGDLFDVRTAFGLDGLRDADTVVVPGVADPLAPVSPRVVAALREAASRGCRIASICSGAFVLAQAGLLDGLRATTHWLGAAELARRYPHVSVDANVLFIDNGQVLTSAGASAGLDLCLHMIRCDYGAAAAADAARLAVTPLVRDGGQAQFIAGEPPQRTSTLRALMEWLQRNLREPLTLDAIARQSAMSVRTLTRRFQEQTGTSPLQWLQTARVRRAQQLLETTSLSVEQIATEAGFGSASAFRERFARIVGTSPKRYRQAFRMQSD</sequence>
<dbReference type="CDD" id="cd03137">
    <property type="entry name" value="GATase1_AraC_1"/>
    <property type="match status" value="1"/>
</dbReference>
<dbReference type="InterPro" id="IPR018060">
    <property type="entry name" value="HTH_AraC"/>
</dbReference>
<dbReference type="SUPFAM" id="SSF46689">
    <property type="entry name" value="Homeodomain-like"/>
    <property type="match status" value="2"/>
</dbReference>
<dbReference type="Gene3D" id="1.10.10.60">
    <property type="entry name" value="Homeodomain-like"/>
    <property type="match status" value="2"/>
</dbReference>
<dbReference type="InterPro" id="IPR029062">
    <property type="entry name" value="Class_I_gatase-like"/>
</dbReference>
<gene>
    <name evidence="5" type="ORF">C7S16_5393</name>
</gene>
<keyword evidence="1" id="KW-0805">Transcription regulation</keyword>
<dbReference type="InterPro" id="IPR052158">
    <property type="entry name" value="INH-QAR"/>
</dbReference>
<dbReference type="PANTHER" id="PTHR43130">
    <property type="entry name" value="ARAC-FAMILY TRANSCRIPTIONAL REGULATOR"/>
    <property type="match status" value="1"/>
</dbReference>
<evidence type="ECO:0000313" key="5">
    <source>
        <dbReference type="EMBL" id="MDW9253059.1"/>
    </source>
</evidence>
<dbReference type="RefSeq" id="WP_019256479.1">
    <property type="nucleotide sequence ID" value="NZ_JANUQN010000026.1"/>
</dbReference>
<feature type="domain" description="HTH araC/xylS-type" evidence="4">
    <location>
        <begin position="212"/>
        <end position="310"/>
    </location>
</feature>
<evidence type="ECO:0000256" key="2">
    <source>
        <dbReference type="ARBA" id="ARBA00023125"/>
    </source>
</evidence>
<reference evidence="5" key="1">
    <citation type="submission" date="2018-08" db="EMBL/GenBank/DDBJ databases">
        <title>Identification of Burkholderia cepacia strains that express a Burkholderia pseudomallei-like capsular polysaccharide.</title>
        <authorList>
            <person name="Burtnick M.N."/>
            <person name="Vongsouvath M."/>
            <person name="Newton P."/>
            <person name="Wuthiekanun V."/>
            <person name="Limmathurotsakul D."/>
            <person name="Brett P.J."/>
            <person name="Chantratita N."/>
            <person name="Dance D.A."/>
        </authorList>
    </citation>
    <scope>NUCLEOTIDE SEQUENCE</scope>
    <source>
        <strain evidence="5">SBXCC001</strain>
    </source>
</reference>
<evidence type="ECO:0000313" key="6">
    <source>
        <dbReference type="Proteomes" id="UP001272137"/>
    </source>
</evidence>
<keyword evidence="3" id="KW-0804">Transcription</keyword>
<dbReference type="GO" id="GO:0003700">
    <property type="term" value="F:DNA-binding transcription factor activity"/>
    <property type="evidence" value="ECO:0007669"/>
    <property type="project" value="InterPro"/>
</dbReference>
<dbReference type="Proteomes" id="UP001272137">
    <property type="component" value="Unassembled WGS sequence"/>
</dbReference>
<dbReference type="GO" id="GO:0043565">
    <property type="term" value="F:sequence-specific DNA binding"/>
    <property type="evidence" value="ECO:0007669"/>
    <property type="project" value="InterPro"/>
</dbReference>
<dbReference type="EMBL" id="QXCT01000001">
    <property type="protein sequence ID" value="MDW9253059.1"/>
    <property type="molecule type" value="Genomic_DNA"/>
</dbReference>
<dbReference type="Pfam" id="PF01965">
    <property type="entry name" value="DJ-1_PfpI"/>
    <property type="match status" value="1"/>
</dbReference>
<evidence type="ECO:0000259" key="4">
    <source>
        <dbReference type="PROSITE" id="PS01124"/>
    </source>
</evidence>
<dbReference type="PROSITE" id="PS01124">
    <property type="entry name" value="HTH_ARAC_FAMILY_2"/>
    <property type="match status" value="1"/>
</dbReference>
<dbReference type="SUPFAM" id="SSF52317">
    <property type="entry name" value="Class I glutamine amidotransferase-like"/>
    <property type="match status" value="1"/>
</dbReference>
<dbReference type="InterPro" id="IPR018062">
    <property type="entry name" value="HTH_AraC-typ_CS"/>
</dbReference>
<dbReference type="PROSITE" id="PS00041">
    <property type="entry name" value="HTH_ARAC_FAMILY_1"/>
    <property type="match status" value="1"/>
</dbReference>
<dbReference type="AlphaFoldDB" id="A0AAW9CZ83"/>
<evidence type="ECO:0000256" key="3">
    <source>
        <dbReference type="ARBA" id="ARBA00023163"/>
    </source>
</evidence>
<organism evidence="5 6">
    <name type="scientific">Burkholderia thailandensis</name>
    <dbReference type="NCBI Taxonomy" id="57975"/>
    <lineage>
        <taxon>Bacteria</taxon>
        <taxon>Pseudomonadati</taxon>
        <taxon>Pseudomonadota</taxon>
        <taxon>Betaproteobacteria</taxon>
        <taxon>Burkholderiales</taxon>
        <taxon>Burkholderiaceae</taxon>
        <taxon>Burkholderia</taxon>
        <taxon>pseudomallei group</taxon>
    </lineage>
</organism>